<keyword evidence="2" id="KW-0812">Transmembrane</keyword>
<feature type="domain" description="Ig-like" evidence="3">
    <location>
        <begin position="2365"/>
        <end position="2495"/>
    </location>
</feature>
<organism evidence="4 5">
    <name type="scientific">Blautia producta</name>
    <dbReference type="NCBI Taxonomy" id="33035"/>
    <lineage>
        <taxon>Bacteria</taxon>
        <taxon>Bacillati</taxon>
        <taxon>Bacillota</taxon>
        <taxon>Clostridia</taxon>
        <taxon>Lachnospirales</taxon>
        <taxon>Lachnospiraceae</taxon>
        <taxon>Blautia</taxon>
    </lineage>
</organism>
<dbReference type="EMBL" id="CP035945">
    <property type="protein sequence ID" value="QBE95741.1"/>
    <property type="molecule type" value="Genomic_DNA"/>
</dbReference>
<feature type="compositionally biased region" description="Polar residues" evidence="1">
    <location>
        <begin position="45"/>
        <end position="56"/>
    </location>
</feature>
<evidence type="ECO:0000256" key="2">
    <source>
        <dbReference type="SAM" id="Phobius"/>
    </source>
</evidence>
<name>A0A4P6LTU4_9FIRM</name>
<sequence length="2767" mass="308577">MRGKRKLRERLMAFVTVFAMIAGMVMEPVNVSALPEELVGAQSVAQTAADESQQIPAETEKPPADSGDGNEVTTPVPSVTKIVVSGQVLCGETAVDGAKISFGESAVYTTADGTFSCEVGADQSYAVKIEKEGFKTKEFSVTAEEGNINLDSSQLELADIVLDKESVSAAVDSSDNITIVNRVSYASYSWTILDESVATVTEGMVTGVSSGSTTGTVTMNTPYGVMQKNFAVGINMAVPNMTFSIDPVGGVDIQNINLTAQITLGTGIVKFYCDNNLIGEVPVENNMAQMSYTLPGNGKHTFKAEYSGVEGKYTAVSKEIGDAVYKGSQEIAFSAHAPQNIVYGDEFSISVDTDAFEGREENPVYTIAVEGQCLKINENNGSSAKIEAIKTGEEKIIVTRQETESWTESTKMISVSIGKKQIYVDQDNSKLEIEKTYDMEDTFHLALSGSTKQLLFKDEKGSSVDADVKSVQVKIQQKDAGEYKAEDNVTVTVENITLQDTVTDNYKVMWPDETRDIKADITIKPRGIDLEVIPKDQSNTNGFVTRQYGRSGAPFMNGNAEAKFTVQVRENPQMPVLEKDKQTIKKWTEGLNVKDITKDDTLVSDIPYDAVAPDLDTDKGLVDKDNVIQDCKNYKVNEKTYNYPLKIIPMDIEGFDDFSKYIQFDHAYVDADNNIWIRGGLKGEEYKNFGASVSLVPDTHLYTGIILEAGENSRIADDNIIIPEPEDAAAASVLVTLCSSGEDGQSIKCSVPFKVDLKVDAEAPVVKFGDIEEKSTSLGTAVKDILFGLFGKTKGEESTTFSQSFSIKDDGVGMEKDGRWEYTKFYLDGISASEEELQSYIDEDKVKWDKMGENDINTQGCISFQGDKEGHCILAVKAYDQLGNNRIYCSNGMVLEDNKPVVYIKDSIPDFYNINDKGTDITYNVVIADAVKGETPETISSGIKCLKYRVYKKEKGKEVILQEQKITNLSKKEYSWDELNIENDVNYVKMETECHFHVTDEYDSNFVYFEAIAVDNAGNERPFEQQLKFDFTLPDIDVEFAQGEGVEVYKYPDGPEYYDGECIAEVTFSDLNLLKDNKKDRLKIYVQTEDEEGPGEFDLLNQDDINKLKESGIRAEEVVSEMDKDNTAAETQITERKFRFVFEEDGHYKNIKFKAADEAGNINDKNLERDFVIDKTDPDINIYYNVNGEKVQGPISDRYYTNAQAVTLNIDITEENFSSGNDVKIDFKSFDGDNSEITDLPEKNGIENIENWTKITQDDKVYWHYEFVYTEEAKYTHSIKYTDLAGHKAELKKSLITIDRMSPQGTITVRDEPLWADLLDSITFGGFTRFFNCPVKVGFTGEDSLSPIEKFQYVKLADPYEGDIESYSKWKDIPTGEEGLSELMKLSGELSLEPNQQFVIYARIIDRAGNARYLKTTHGVVLDKENPKASIKIMNEKPAKNGIYAEDLKLQFEAEDPKVGDTYSGLKRVWYTINGSEERTLIDNSQNPEQGHQTFSGTDIISAEQYNSNNVQIQMFAQDFSDNEGKSDIFPIKIDVTKPVVDIKYSSDVEPKYKFYYKQPRTAEITIKERNLDVEDADSVFFTLKRKGEKEESVYSLSKLVKLPGIKLLGIIDSEKDVSEALRTDERTTTITIEFNGDNDYTFDAHCRDLGGLLDENGDSKQERFIVDKTEPNIEVEFSNGSETKEYRYDTEKSVYYDGKRTVKVTYSDWNLLMGDAADALNFHMRTEDTGIDQTYNLLNEKDVETLRNMTSSLGKKDKIFDSVTIGKTKIDENEIMSKTITLVFSGDEHYSNISFDCTDIPGNPAVKTSAEDFIIDKTAPVMKVTYNIDGQKMNGPITERTYTNAGQISMKVEIAERNFKKSDDSVDVVNNSNSQYNDAITNLPENKGIERGEKWKGSGNSSKLQWTYDFSYTEEAKYTQSLTYTDLAGHVVKMEGSQFTIDRTDPEGTISVRGEPLWEKILNSITFNGFRRFYNKPINVDFSGNDSISPIEPIQYATFTDVYEDIRSYDAWSEIAPAVNERTVTAGRLSMGPDQQFIVYAKITDKAGNVTYLNTVEGTVLDDRSPEPKITITNLSQAQNGIFSGDVQLQIDVEDPTSGDTYSGLEKVWYTINTTGNVSVDTKQVILDNSDNKVQSHKTFSYILPIEAEIYNSNDVQVRVFASDFAGNEAVSEVTQLKIDKTNPVISVSWDLNDPLNGRYYKDTRTATVTVRERNFDPNNVRFTITNTDGSPASIGEWSVDSAGVSDDAVNTCQVSFPSDGDYTFTFGCTDLAGNSAEYGQTDEFTIDKTVPVITVSYDNNNAKNGNYYKEARTATVSVKEHNFNASEVKTAITASLLGQGITAPSVGGFSNNGDVHEATIKYEADGDYTFDVDYTDMAGNAAADYTPERFTVDRTAPEVEIFDVKDKSANNDVVAPGVKYSDNNYDKKNVSIKIEGANNGSVDIGKVVSAINNGESIKLNDFPREEKMDDLYKLAAKVTDKAGNATEKSILFSVNRYGSVYVLDNDTKDWLRTDGEEYTYINQERELGIMEYNVDEVDVSKITSNRDGELTNLKENTDYTVKKSGSEVQWKEYYYKLAADNFSEEGNYTVTLYSEDKAKNSMNNESVKKTGKKLPLEFTVDKTAPTVVVSGVEDGGQYRASNRSMTVDAKDNIALKEVSITIDGEKKTYRDEELRDLNGVIKTQINSANKWQSLEITAQDAAGNILGQKKAGEKVQPLVMAVLVTPNIVVQYYMNKPVFFGSLGFLVALAAVIIVIVMRRKQQNR</sequence>
<proteinExistence type="predicted"/>
<dbReference type="InterPro" id="IPR013783">
    <property type="entry name" value="Ig-like_fold"/>
</dbReference>
<keyword evidence="2" id="KW-0472">Membrane</keyword>
<feature type="transmembrane region" description="Helical" evidence="2">
    <location>
        <begin position="2740"/>
        <end position="2760"/>
    </location>
</feature>
<gene>
    <name evidence="4" type="ORF">PMF13cell1_01265</name>
</gene>
<keyword evidence="2" id="KW-1133">Transmembrane helix</keyword>
<reference evidence="4 5" key="1">
    <citation type="submission" date="2019-01" db="EMBL/GenBank/DDBJ databases">
        <title>PMF-metabolizing Aryl O-demethylase.</title>
        <authorList>
            <person name="Kim M."/>
        </authorList>
    </citation>
    <scope>NUCLEOTIDE SEQUENCE [LARGE SCALE GENOMIC DNA]</scope>
    <source>
        <strain evidence="4 5">PMF1</strain>
    </source>
</reference>
<dbReference type="Gene3D" id="2.60.40.10">
    <property type="entry name" value="Immunoglobulins"/>
    <property type="match status" value="2"/>
</dbReference>
<evidence type="ECO:0000313" key="5">
    <source>
        <dbReference type="Proteomes" id="UP000289794"/>
    </source>
</evidence>
<evidence type="ECO:0000313" key="4">
    <source>
        <dbReference type="EMBL" id="QBE95741.1"/>
    </source>
</evidence>
<dbReference type="Pfam" id="PF13750">
    <property type="entry name" value="Big_3_3"/>
    <property type="match status" value="1"/>
</dbReference>
<dbReference type="InterPro" id="IPR022038">
    <property type="entry name" value="Ig-like_bact"/>
</dbReference>
<dbReference type="RefSeq" id="WP_130180181.1">
    <property type="nucleotide sequence ID" value="NZ_CP035945.1"/>
</dbReference>
<feature type="region of interest" description="Disordered" evidence="1">
    <location>
        <begin position="45"/>
        <end position="72"/>
    </location>
</feature>
<dbReference type="Proteomes" id="UP000289794">
    <property type="component" value="Chromosome"/>
</dbReference>
<accession>A0A4P6LTU4</accession>
<evidence type="ECO:0000256" key="1">
    <source>
        <dbReference type="SAM" id="MobiDB-lite"/>
    </source>
</evidence>
<protein>
    <recommendedName>
        <fullName evidence="3">Ig-like domain-containing protein</fullName>
    </recommendedName>
</protein>
<evidence type="ECO:0000259" key="3">
    <source>
        <dbReference type="Pfam" id="PF13750"/>
    </source>
</evidence>
<dbReference type="KEGG" id="bpro:PMF13cell1_01265"/>